<feature type="transmembrane region" description="Helical" evidence="8">
    <location>
        <begin position="185"/>
        <end position="204"/>
    </location>
</feature>
<feature type="transmembrane region" description="Helical" evidence="8">
    <location>
        <begin position="216"/>
        <end position="239"/>
    </location>
</feature>
<dbReference type="Proteomes" id="UP000215545">
    <property type="component" value="Unassembled WGS sequence"/>
</dbReference>
<proteinExistence type="inferred from homology"/>
<reference evidence="10 11" key="1">
    <citation type="submission" date="2017-01" db="EMBL/GenBank/DDBJ databases">
        <authorList>
            <person name="Mah S.A."/>
            <person name="Swanson W.J."/>
            <person name="Moy G.W."/>
            <person name="Vacquier V.D."/>
        </authorList>
    </citation>
    <scope>NUCLEOTIDE SEQUENCE [LARGE SCALE GENOMIC DNA]</scope>
    <source>
        <strain evidence="10 11">NIO-1016</strain>
    </source>
</reference>
<keyword evidence="4" id="KW-0309">Germination</keyword>
<evidence type="ECO:0000256" key="7">
    <source>
        <dbReference type="ARBA" id="ARBA00023136"/>
    </source>
</evidence>
<reference evidence="12" key="2">
    <citation type="submission" date="2017-03" db="EMBL/GenBank/DDBJ databases">
        <title>Bacillus sp. V-88(T) DSM27956, whole genome shotgun sequencing project.</title>
        <authorList>
            <person name="Dastager S.G."/>
            <person name="Neurgaonkar P.S."/>
            <person name="Dharne M.S."/>
        </authorList>
    </citation>
    <scope>NUCLEOTIDE SEQUENCE [LARGE SCALE GENOMIC DNA]</scope>
    <source>
        <strain evidence="12">DSM 25145</strain>
    </source>
</reference>
<dbReference type="OrthoDB" id="1891864at2"/>
<reference evidence="9" key="3">
    <citation type="submission" date="2017-03" db="EMBL/GenBank/DDBJ databases">
        <authorList>
            <person name="Dastager S.G."/>
            <person name="Neurgaonkar P.S."/>
            <person name="Dharne M.S."/>
        </authorList>
    </citation>
    <scope>NUCLEOTIDE SEQUENCE</scope>
    <source>
        <strain evidence="9">DSM 25145</strain>
    </source>
</reference>
<organism evidence="10 11">
    <name type="scientific">Domibacillus enclensis</name>
    <dbReference type="NCBI Taxonomy" id="1017273"/>
    <lineage>
        <taxon>Bacteria</taxon>
        <taxon>Bacillati</taxon>
        <taxon>Bacillota</taxon>
        <taxon>Bacilli</taxon>
        <taxon>Bacillales</taxon>
        <taxon>Bacillaceae</taxon>
        <taxon>Domibacillus</taxon>
    </lineage>
</organism>
<keyword evidence="5 8" id="KW-0812">Transmembrane</keyword>
<keyword evidence="3" id="KW-0813">Transport</keyword>
<dbReference type="RefSeq" id="WP_045851766.1">
    <property type="nucleotide sequence ID" value="NZ_FTLX01000005.1"/>
</dbReference>
<dbReference type="PANTHER" id="PTHR34975:SF2">
    <property type="entry name" value="SPORE GERMINATION PROTEIN A2"/>
    <property type="match status" value="1"/>
</dbReference>
<dbReference type="EMBL" id="FTLX01000005">
    <property type="protein sequence ID" value="SIR11809.1"/>
    <property type="molecule type" value="Genomic_DNA"/>
</dbReference>
<dbReference type="PANTHER" id="PTHR34975">
    <property type="entry name" value="SPORE GERMINATION PROTEIN A2"/>
    <property type="match status" value="1"/>
</dbReference>
<evidence type="ECO:0000256" key="5">
    <source>
        <dbReference type="ARBA" id="ARBA00022692"/>
    </source>
</evidence>
<dbReference type="NCBIfam" id="TIGR00912">
    <property type="entry name" value="2A0309"/>
    <property type="match status" value="1"/>
</dbReference>
<evidence type="ECO:0000313" key="10">
    <source>
        <dbReference type="EMBL" id="SIR11809.1"/>
    </source>
</evidence>
<evidence type="ECO:0000256" key="2">
    <source>
        <dbReference type="ARBA" id="ARBA00007998"/>
    </source>
</evidence>
<keyword evidence="12" id="KW-1185">Reference proteome</keyword>
<dbReference type="GO" id="GO:0016020">
    <property type="term" value="C:membrane"/>
    <property type="evidence" value="ECO:0007669"/>
    <property type="project" value="UniProtKB-SubCell"/>
</dbReference>
<feature type="transmembrane region" description="Helical" evidence="8">
    <location>
        <begin position="12"/>
        <end position="30"/>
    </location>
</feature>
<dbReference type="STRING" id="1017273.SAMN05443094_105219"/>
<dbReference type="InterPro" id="IPR004761">
    <property type="entry name" value="Spore_GerAB"/>
</dbReference>
<keyword evidence="7 8" id="KW-0472">Membrane</keyword>
<feature type="transmembrane region" description="Helical" evidence="8">
    <location>
        <begin position="77"/>
        <end position="95"/>
    </location>
</feature>
<accession>A0A1N6YBF7</accession>
<name>A0A1N6YBF7_9BACI</name>
<dbReference type="EMBL" id="MWSK01000005">
    <property type="protein sequence ID" value="OXS77579.1"/>
    <property type="molecule type" value="Genomic_DNA"/>
</dbReference>
<evidence type="ECO:0000313" key="9">
    <source>
        <dbReference type="EMBL" id="OXS77579.1"/>
    </source>
</evidence>
<comment type="similarity">
    <text evidence="2">Belongs to the amino acid-polyamine-organocation (APC) superfamily. Spore germination protein (SGP) (TC 2.A.3.9) family.</text>
</comment>
<dbReference type="GO" id="GO:0009847">
    <property type="term" value="P:spore germination"/>
    <property type="evidence" value="ECO:0007669"/>
    <property type="project" value="InterPro"/>
</dbReference>
<feature type="transmembrane region" description="Helical" evidence="8">
    <location>
        <begin position="338"/>
        <end position="358"/>
    </location>
</feature>
<evidence type="ECO:0000256" key="4">
    <source>
        <dbReference type="ARBA" id="ARBA00022544"/>
    </source>
</evidence>
<comment type="subcellular location">
    <subcellularLocation>
        <location evidence="1">Membrane</location>
        <topology evidence="1">Multi-pass membrane protein</topology>
    </subcellularLocation>
</comment>
<feature type="transmembrane region" description="Helical" evidence="8">
    <location>
        <begin position="36"/>
        <end position="57"/>
    </location>
</feature>
<keyword evidence="6 8" id="KW-1133">Transmembrane helix</keyword>
<feature type="transmembrane region" description="Helical" evidence="8">
    <location>
        <begin position="115"/>
        <end position="134"/>
    </location>
</feature>
<dbReference type="Proteomes" id="UP000186385">
    <property type="component" value="Unassembled WGS sequence"/>
</dbReference>
<sequence length="368" mass="41482">MEKAKISAFQLFVMIALFEFGSAILIPLAIGAKQDAWLSIVMGMVGGFLLFFIYYRLYLYYPDMLPTGYVQKIIGRIPGKMLAFLYMIYFIYLASRDLRDFGAMLVTSTYPDSPLFVVNALLMLLVIYTLRFGIEVLARTGELLFFLFLLITVSALVLISSSGLIDFRQLQPVLENGFYAVFKTVYMETLYVPFGEAIVFTMIFPYLNERKKLKRVYISAMTLSGLSLAFAMIINVSVLGVDLTSRSQFPILSTIQMIELAEFLERLDVYFLLVLIIGIFFKLSLYFYVAASGIADLFQVKEPSQLIYPMGIIILLSSISIAGSYAEHIEEGLKLATIYVQLPVQVVIPAVLLIIAFFKNKKTKALPA</sequence>
<gene>
    <name evidence="9" type="ORF">B1B05_12135</name>
    <name evidence="10" type="ORF">SAMN05443094_105219</name>
</gene>
<dbReference type="AlphaFoldDB" id="A0A1N6YBF7"/>
<evidence type="ECO:0000256" key="1">
    <source>
        <dbReference type="ARBA" id="ARBA00004141"/>
    </source>
</evidence>
<evidence type="ECO:0000256" key="3">
    <source>
        <dbReference type="ARBA" id="ARBA00022448"/>
    </source>
</evidence>
<feature type="transmembrane region" description="Helical" evidence="8">
    <location>
        <begin position="143"/>
        <end position="165"/>
    </location>
</feature>
<evidence type="ECO:0000256" key="8">
    <source>
        <dbReference type="SAM" id="Phobius"/>
    </source>
</evidence>
<evidence type="ECO:0000313" key="11">
    <source>
        <dbReference type="Proteomes" id="UP000186385"/>
    </source>
</evidence>
<dbReference type="Pfam" id="PF03845">
    <property type="entry name" value="Spore_permease"/>
    <property type="match status" value="1"/>
</dbReference>
<feature type="transmembrane region" description="Helical" evidence="8">
    <location>
        <begin position="306"/>
        <end position="326"/>
    </location>
</feature>
<feature type="transmembrane region" description="Helical" evidence="8">
    <location>
        <begin position="269"/>
        <end position="294"/>
    </location>
</feature>
<evidence type="ECO:0000256" key="6">
    <source>
        <dbReference type="ARBA" id="ARBA00022989"/>
    </source>
</evidence>
<protein>
    <submittedName>
        <fullName evidence="10">Spore germination protein KB</fullName>
    </submittedName>
    <submittedName>
        <fullName evidence="9">Spore gernimation protein KB</fullName>
    </submittedName>
</protein>
<evidence type="ECO:0000313" key="12">
    <source>
        <dbReference type="Proteomes" id="UP000215545"/>
    </source>
</evidence>